<dbReference type="PANTHER" id="PTHR44757:SF2">
    <property type="entry name" value="BIOFILM ARCHITECTURE MAINTENANCE PROTEIN MBAA"/>
    <property type="match status" value="1"/>
</dbReference>
<evidence type="ECO:0000259" key="6">
    <source>
        <dbReference type="PROSITE" id="PS50887"/>
    </source>
</evidence>
<sequence>MKDTHPMFEPERNVTPDTSVPLITLGDTRSSLVLVIDDDEAARLMTNITLEQAGFQVMEAADCASARARFAERKPDIVLLDVLLPDGDGFSLCRELLQDPRGRDLPIAMVTGLGDIESIHLAYESGATDFITKPVSWGSLPYRLQFILRAKKAFHDVSVSEGKTRALLAGIPDMIMRIDRDGQVIDMQVGSYTHEMDQWVSYDEISGEGHLPAPVYRILAPQIRRVFAGRGEQLVEFEWSPSNAVVRTWEARIMLREQQEIVMVIRDITQRKHQEAELRLWAKVFEGSNEAIMILDAQFRIVLVNKTYEKMMGFAAHEVLGVDAAQVGASQHPRGFFRNLIAVLNERGAWLGELSNQRKNGEVFPSWFSISRVLGGDGLIENYIAIFTDISERKKSRERLDFLAHHDSLTELPNRTLLNDRLEMAINTAKRREEKVGLLFIDLDRFKNINDSLGHAAGDQILRQTAKRLKNVIRNDDTVARLGGDEFVVLLPRVQDERSLAEVAIKVREELLKPYSVEEMPLHLSPSIGIAVYPDDGDSPSELIKNADAAMYLAKEKGRNNYQFYTPLLNSRTLDRLKLEYDLRMALELGQLELHYQPQVDAHNQRLYGAEALIRWRHPERGLIPPNDFIPLAEEIGLIIPIGNWVIAQAAHQLTLWEQAGVAPVVVSVNISALQFHQPGFLEEVQTIMLAAGAAPHSLELELTESMLMSDMDTSIQVLQRFRDLGYRIAIDDFGTGFSCLNYLRRLPVNILKIDQSFVRDMQSDEASLAIVSYIIRLAQSLGMDTIAEGVETEHELSLLLNEGCKLVQGYHFSKALPPAQFDAWLTQWSAA</sequence>
<dbReference type="Gene3D" id="3.20.20.450">
    <property type="entry name" value="EAL domain"/>
    <property type="match status" value="1"/>
</dbReference>
<dbReference type="SUPFAM" id="SSF52172">
    <property type="entry name" value="CheY-like"/>
    <property type="match status" value="1"/>
</dbReference>
<proteinExistence type="predicted"/>
<dbReference type="PROSITE" id="PS50112">
    <property type="entry name" value="PAS"/>
    <property type="match status" value="1"/>
</dbReference>
<dbReference type="InterPro" id="IPR029787">
    <property type="entry name" value="Nucleotide_cyclase"/>
</dbReference>
<dbReference type="SMART" id="SM00086">
    <property type="entry name" value="PAC"/>
    <property type="match status" value="1"/>
</dbReference>
<reference evidence="8" key="1">
    <citation type="journal article" date="2019" name="Int. J. Syst. Evol. Microbiol.">
        <title>The Global Catalogue of Microorganisms (GCM) 10K type strain sequencing project: providing services to taxonomists for standard genome sequencing and annotation.</title>
        <authorList>
            <consortium name="The Broad Institute Genomics Platform"/>
            <consortium name="The Broad Institute Genome Sequencing Center for Infectious Disease"/>
            <person name="Wu L."/>
            <person name="Ma J."/>
        </authorList>
    </citation>
    <scope>NUCLEOTIDE SEQUENCE [LARGE SCALE GENOMIC DNA]</scope>
    <source>
        <strain evidence="8">KCTC 52237</strain>
    </source>
</reference>
<dbReference type="PANTHER" id="PTHR44757">
    <property type="entry name" value="DIGUANYLATE CYCLASE DGCP"/>
    <property type="match status" value="1"/>
</dbReference>
<dbReference type="NCBIfam" id="TIGR00229">
    <property type="entry name" value="sensory_box"/>
    <property type="match status" value="1"/>
</dbReference>
<dbReference type="CDD" id="cd01949">
    <property type="entry name" value="GGDEF"/>
    <property type="match status" value="1"/>
</dbReference>
<dbReference type="InterPro" id="IPR035919">
    <property type="entry name" value="EAL_sf"/>
</dbReference>
<dbReference type="SMART" id="SM00052">
    <property type="entry name" value="EAL"/>
    <property type="match status" value="1"/>
</dbReference>
<dbReference type="Pfam" id="PF13426">
    <property type="entry name" value="PAS_9"/>
    <property type="match status" value="1"/>
</dbReference>
<evidence type="ECO:0000259" key="4">
    <source>
        <dbReference type="PROSITE" id="PS50113"/>
    </source>
</evidence>
<dbReference type="InterPro" id="IPR001633">
    <property type="entry name" value="EAL_dom"/>
</dbReference>
<feature type="domain" description="PAS" evidence="3">
    <location>
        <begin position="277"/>
        <end position="321"/>
    </location>
</feature>
<dbReference type="CDD" id="cd00130">
    <property type="entry name" value="PAS"/>
    <property type="match status" value="1"/>
</dbReference>
<keyword evidence="8" id="KW-1185">Reference proteome</keyword>
<dbReference type="SMART" id="SM00448">
    <property type="entry name" value="REC"/>
    <property type="match status" value="1"/>
</dbReference>
<gene>
    <name evidence="7" type="ORF">ACFODX_15755</name>
</gene>
<dbReference type="SMART" id="SM00091">
    <property type="entry name" value="PAS"/>
    <property type="match status" value="2"/>
</dbReference>
<evidence type="ECO:0000256" key="1">
    <source>
        <dbReference type="PROSITE-ProRule" id="PRU00169"/>
    </source>
</evidence>
<dbReference type="EMBL" id="JBHRTF010000006">
    <property type="protein sequence ID" value="MFC3117024.1"/>
    <property type="molecule type" value="Genomic_DNA"/>
</dbReference>
<feature type="domain" description="EAL" evidence="5">
    <location>
        <begin position="576"/>
        <end position="830"/>
    </location>
</feature>
<feature type="domain" description="PAC" evidence="4">
    <location>
        <begin position="350"/>
        <end position="402"/>
    </location>
</feature>
<evidence type="ECO:0000259" key="5">
    <source>
        <dbReference type="PROSITE" id="PS50883"/>
    </source>
</evidence>
<dbReference type="PROSITE" id="PS50887">
    <property type="entry name" value="GGDEF"/>
    <property type="match status" value="1"/>
</dbReference>
<dbReference type="PROSITE" id="PS50883">
    <property type="entry name" value="EAL"/>
    <property type="match status" value="1"/>
</dbReference>
<keyword evidence="1" id="KW-0597">Phosphoprotein</keyword>
<dbReference type="InterPro" id="IPR001610">
    <property type="entry name" value="PAC"/>
</dbReference>
<dbReference type="PROSITE" id="PS50110">
    <property type="entry name" value="RESPONSE_REGULATORY"/>
    <property type="match status" value="1"/>
</dbReference>
<dbReference type="Pfam" id="PF00072">
    <property type="entry name" value="Response_reg"/>
    <property type="match status" value="1"/>
</dbReference>
<evidence type="ECO:0000313" key="7">
    <source>
        <dbReference type="EMBL" id="MFC3117024.1"/>
    </source>
</evidence>
<dbReference type="SUPFAM" id="SSF141868">
    <property type="entry name" value="EAL domain-like"/>
    <property type="match status" value="1"/>
</dbReference>
<dbReference type="SMART" id="SM00267">
    <property type="entry name" value="GGDEF"/>
    <property type="match status" value="1"/>
</dbReference>
<dbReference type="Proteomes" id="UP001595555">
    <property type="component" value="Unassembled WGS sequence"/>
</dbReference>
<dbReference type="InterPro" id="IPR000014">
    <property type="entry name" value="PAS"/>
</dbReference>
<comment type="caution">
    <text evidence="7">The sequence shown here is derived from an EMBL/GenBank/DDBJ whole genome shotgun (WGS) entry which is preliminary data.</text>
</comment>
<dbReference type="InterPro" id="IPR043128">
    <property type="entry name" value="Rev_trsase/Diguanyl_cyclase"/>
</dbReference>
<dbReference type="SUPFAM" id="SSF55785">
    <property type="entry name" value="PYP-like sensor domain (PAS domain)"/>
    <property type="match status" value="1"/>
</dbReference>
<dbReference type="RefSeq" id="WP_378120892.1">
    <property type="nucleotide sequence ID" value="NZ_JBHRTF010000006.1"/>
</dbReference>
<name>A0ABV7FMA7_9GAMM</name>
<accession>A0ABV7FMA7</accession>
<dbReference type="InterPro" id="IPR035965">
    <property type="entry name" value="PAS-like_dom_sf"/>
</dbReference>
<dbReference type="CDD" id="cd01948">
    <property type="entry name" value="EAL"/>
    <property type="match status" value="1"/>
</dbReference>
<dbReference type="InterPro" id="IPR052155">
    <property type="entry name" value="Biofilm_reg_signaling"/>
</dbReference>
<dbReference type="InterPro" id="IPR000160">
    <property type="entry name" value="GGDEF_dom"/>
</dbReference>
<dbReference type="SUPFAM" id="SSF55073">
    <property type="entry name" value="Nucleotide cyclase"/>
    <property type="match status" value="1"/>
</dbReference>
<feature type="domain" description="GGDEF" evidence="6">
    <location>
        <begin position="434"/>
        <end position="567"/>
    </location>
</feature>
<evidence type="ECO:0000313" key="8">
    <source>
        <dbReference type="Proteomes" id="UP001595555"/>
    </source>
</evidence>
<evidence type="ECO:0000259" key="2">
    <source>
        <dbReference type="PROSITE" id="PS50110"/>
    </source>
</evidence>
<dbReference type="InterPro" id="IPR011006">
    <property type="entry name" value="CheY-like_superfamily"/>
</dbReference>
<feature type="domain" description="Response regulatory" evidence="2">
    <location>
        <begin position="32"/>
        <end position="148"/>
    </location>
</feature>
<organism evidence="7 8">
    <name type="scientific">Cellvibrio fontiphilus</name>
    <dbReference type="NCBI Taxonomy" id="1815559"/>
    <lineage>
        <taxon>Bacteria</taxon>
        <taxon>Pseudomonadati</taxon>
        <taxon>Pseudomonadota</taxon>
        <taxon>Gammaproteobacteria</taxon>
        <taxon>Cellvibrionales</taxon>
        <taxon>Cellvibrionaceae</taxon>
        <taxon>Cellvibrio</taxon>
    </lineage>
</organism>
<dbReference type="Pfam" id="PF00990">
    <property type="entry name" value="GGDEF"/>
    <property type="match status" value="1"/>
</dbReference>
<dbReference type="NCBIfam" id="TIGR00254">
    <property type="entry name" value="GGDEF"/>
    <property type="match status" value="1"/>
</dbReference>
<evidence type="ECO:0000259" key="3">
    <source>
        <dbReference type="PROSITE" id="PS50112"/>
    </source>
</evidence>
<dbReference type="InterPro" id="IPR000700">
    <property type="entry name" value="PAS-assoc_C"/>
</dbReference>
<dbReference type="Gene3D" id="3.30.450.20">
    <property type="entry name" value="PAS domain"/>
    <property type="match status" value="2"/>
</dbReference>
<feature type="modified residue" description="4-aspartylphosphate" evidence="1">
    <location>
        <position position="81"/>
    </location>
</feature>
<dbReference type="Pfam" id="PF00563">
    <property type="entry name" value="EAL"/>
    <property type="match status" value="1"/>
</dbReference>
<protein>
    <submittedName>
        <fullName evidence="7">EAL domain-containing protein</fullName>
    </submittedName>
</protein>
<dbReference type="PROSITE" id="PS50113">
    <property type="entry name" value="PAC"/>
    <property type="match status" value="1"/>
</dbReference>
<dbReference type="Gene3D" id="3.40.50.2300">
    <property type="match status" value="1"/>
</dbReference>
<dbReference type="InterPro" id="IPR001789">
    <property type="entry name" value="Sig_transdc_resp-reg_receiver"/>
</dbReference>
<dbReference type="Gene3D" id="3.30.70.270">
    <property type="match status" value="1"/>
</dbReference>